<protein>
    <submittedName>
        <fullName evidence="1">Uncharacterized protein</fullName>
    </submittedName>
</protein>
<comment type="caution">
    <text evidence="1">The sequence shown here is derived from an EMBL/GenBank/DDBJ whole genome shotgun (WGS) entry which is preliminary data.</text>
</comment>
<gene>
    <name evidence="1" type="ORF">C5613_26885</name>
</gene>
<dbReference type="EMBL" id="PUIO01000037">
    <property type="protein sequence ID" value="PQP21184.1"/>
    <property type="molecule type" value="Genomic_DNA"/>
</dbReference>
<sequence length="133" mass="14866">MTVSLQAVLRLMSAQQVLHDLADKNQPIAPADLRGARDDVDACVSTVAGAFITDLLERNYGEDGSTTHPLLEYAFTELLSPPVSDDDPNAEEKQYRRWLFGKATDLDPTMIKRFHRRLQAKQIQITREGGKLA</sequence>
<dbReference type="AlphaFoldDB" id="A0A2S8J295"/>
<reference evidence="2" key="1">
    <citation type="submission" date="2018-02" db="EMBL/GenBank/DDBJ databases">
        <title>Draft genome sequencing of Rhodococcus opacus KU647198.</title>
        <authorList>
            <person name="Zheng B.-X."/>
        </authorList>
    </citation>
    <scope>NUCLEOTIDE SEQUENCE [LARGE SCALE GENOMIC DNA]</scope>
    <source>
        <strain evidence="2">04-OD7</strain>
    </source>
</reference>
<evidence type="ECO:0000313" key="1">
    <source>
        <dbReference type="EMBL" id="PQP21184.1"/>
    </source>
</evidence>
<organism evidence="1 2">
    <name type="scientific">Rhodococcus opacus</name>
    <name type="common">Nocardia opaca</name>
    <dbReference type="NCBI Taxonomy" id="37919"/>
    <lineage>
        <taxon>Bacteria</taxon>
        <taxon>Bacillati</taxon>
        <taxon>Actinomycetota</taxon>
        <taxon>Actinomycetes</taxon>
        <taxon>Mycobacteriales</taxon>
        <taxon>Nocardiaceae</taxon>
        <taxon>Rhodococcus</taxon>
    </lineage>
</organism>
<proteinExistence type="predicted"/>
<accession>A0A2S8J295</accession>
<name>A0A2S8J295_RHOOP</name>
<dbReference type="Proteomes" id="UP000239290">
    <property type="component" value="Unassembled WGS sequence"/>
</dbReference>
<evidence type="ECO:0000313" key="2">
    <source>
        <dbReference type="Proteomes" id="UP000239290"/>
    </source>
</evidence>